<reference evidence="2" key="1">
    <citation type="submission" date="2018-05" db="EMBL/GenBank/DDBJ databases">
        <title>Genome Sequencing of selected type strains of the family Eggerthellaceae.</title>
        <authorList>
            <person name="Danylec N."/>
            <person name="Stoll D.A."/>
            <person name="Doetsch A."/>
            <person name="Huch M."/>
        </authorList>
    </citation>
    <scope>NUCLEOTIDE SEQUENCE [LARGE SCALE GENOMIC DNA]</scope>
    <source>
        <strain evidence="2">DSM 17537</strain>
    </source>
</reference>
<evidence type="ECO:0000313" key="1">
    <source>
        <dbReference type="EMBL" id="RNL20813.1"/>
    </source>
</evidence>
<name>A0A3N0AGB2_9ACTN</name>
<accession>A0A3N0AGB2</accession>
<evidence type="ECO:0000313" key="2">
    <source>
        <dbReference type="Proteomes" id="UP000267368"/>
    </source>
</evidence>
<protein>
    <recommendedName>
        <fullName evidence="3">Thioredoxin</fullName>
    </recommendedName>
</protein>
<dbReference type="AlphaFoldDB" id="A0A3N0AGB2"/>
<dbReference type="EMBL" id="QICB01000002">
    <property type="protein sequence ID" value="RNL20813.1"/>
    <property type="molecule type" value="Genomic_DNA"/>
</dbReference>
<dbReference type="CDD" id="cd02947">
    <property type="entry name" value="TRX_family"/>
    <property type="match status" value="1"/>
</dbReference>
<dbReference type="OrthoDB" id="3199391at2"/>
<proteinExistence type="predicted"/>
<dbReference type="RefSeq" id="WP_123197912.1">
    <property type="nucleotide sequence ID" value="NZ_QICB01000002.1"/>
</dbReference>
<dbReference type="InterPro" id="IPR036249">
    <property type="entry name" value="Thioredoxin-like_sf"/>
</dbReference>
<dbReference type="SUPFAM" id="SSF52833">
    <property type="entry name" value="Thioredoxin-like"/>
    <property type="match status" value="1"/>
</dbReference>
<keyword evidence="2" id="KW-1185">Reference proteome</keyword>
<sequence length="98" mass="11034">MRRLVYLGDKNCPPCRRYKREVMDPLSEKYPGCVEVHPEWDARFAKADALIPVRQVPTIIVEKDGSEEFRFSAMLEAAQLESIITHEGDVLTAEAAGA</sequence>
<dbReference type="Gene3D" id="3.40.30.10">
    <property type="entry name" value="Glutaredoxin"/>
    <property type="match status" value="1"/>
</dbReference>
<organism evidence="1 2">
    <name type="scientific">Slackia faecicanis</name>
    <dbReference type="NCBI Taxonomy" id="255723"/>
    <lineage>
        <taxon>Bacteria</taxon>
        <taxon>Bacillati</taxon>
        <taxon>Actinomycetota</taxon>
        <taxon>Coriobacteriia</taxon>
        <taxon>Eggerthellales</taxon>
        <taxon>Eggerthellaceae</taxon>
        <taxon>Slackia</taxon>
    </lineage>
</organism>
<gene>
    <name evidence="1" type="ORF">DMP07_04345</name>
</gene>
<evidence type="ECO:0008006" key="3">
    <source>
        <dbReference type="Google" id="ProtNLM"/>
    </source>
</evidence>
<comment type="caution">
    <text evidence="1">The sequence shown here is derived from an EMBL/GenBank/DDBJ whole genome shotgun (WGS) entry which is preliminary data.</text>
</comment>
<dbReference type="Proteomes" id="UP000267368">
    <property type="component" value="Unassembled WGS sequence"/>
</dbReference>